<evidence type="ECO:0000256" key="4">
    <source>
        <dbReference type="ARBA" id="ARBA00022723"/>
    </source>
</evidence>
<dbReference type="RefSeq" id="WP_369341726.1">
    <property type="nucleotide sequence ID" value="NZ_CP129675.1"/>
</dbReference>
<dbReference type="InterPro" id="IPR008949">
    <property type="entry name" value="Isoprenoid_synthase_dom_sf"/>
</dbReference>
<dbReference type="PROSITE" id="PS00444">
    <property type="entry name" value="POLYPRENYL_SYNTHASE_2"/>
    <property type="match status" value="1"/>
</dbReference>
<dbReference type="PANTHER" id="PTHR12001">
    <property type="entry name" value="GERANYLGERANYL PYROPHOSPHATE SYNTHASE"/>
    <property type="match status" value="1"/>
</dbReference>
<dbReference type="EMBL" id="CP129682">
    <property type="protein sequence ID" value="XDS49548.1"/>
    <property type="molecule type" value="Genomic_DNA"/>
</dbReference>
<keyword evidence="5" id="KW-0460">Magnesium</keyword>
<comment type="similarity">
    <text evidence="2 6">Belongs to the FPP/GGPP synthase family.</text>
</comment>
<gene>
    <name evidence="9" type="ORF">QN062_00670</name>
    <name evidence="8" type="ORF">QN216_04680</name>
    <name evidence="7" type="ORF">QN217_05770</name>
</gene>
<accession>A0AB39UA21</accession>
<dbReference type="Gene3D" id="1.10.600.10">
    <property type="entry name" value="Farnesyl Diphosphate Synthase"/>
    <property type="match status" value="1"/>
</dbReference>
<organism evidence="7">
    <name type="scientific">Bifidobacterium fermentum</name>
    <dbReference type="NCBI Taxonomy" id="3059035"/>
    <lineage>
        <taxon>Bacteria</taxon>
        <taxon>Bacillati</taxon>
        <taxon>Actinomycetota</taxon>
        <taxon>Actinomycetes</taxon>
        <taxon>Bifidobacteriales</taxon>
        <taxon>Bifidobacteriaceae</taxon>
        <taxon>Bifidobacterium</taxon>
    </lineage>
</organism>
<name>A0AB39UA21_9BIFI</name>
<dbReference type="GO" id="GO:0008299">
    <property type="term" value="P:isoprenoid biosynthetic process"/>
    <property type="evidence" value="ECO:0007669"/>
    <property type="project" value="InterPro"/>
</dbReference>
<dbReference type="PANTHER" id="PTHR12001:SF69">
    <property type="entry name" value="ALL TRANS-POLYPRENYL-DIPHOSPHATE SYNTHASE PDSS1"/>
    <property type="match status" value="1"/>
</dbReference>
<evidence type="ECO:0000256" key="1">
    <source>
        <dbReference type="ARBA" id="ARBA00001946"/>
    </source>
</evidence>
<dbReference type="GO" id="GO:0004659">
    <property type="term" value="F:prenyltransferase activity"/>
    <property type="evidence" value="ECO:0007669"/>
    <property type="project" value="InterPro"/>
</dbReference>
<dbReference type="SUPFAM" id="SSF48576">
    <property type="entry name" value="Terpenoid synthases"/>
    <property type="match status" value="1"/>
</dbReference>
<dbReference type="KEGG" id="bfk:QN062_00670"/>
<keyword evidence="4" id="KW-0479">Metal-binding</keyword>
<dbReference type="Pfam" id="PF00348">
    <property type="entry name" value="polyprenyl_synt"/>
    <property type="match status" value="1"/>
</dbReference>
<dbReference type="SFLD" id="SFLDS00005">
    <property type="entry name" value="Isoprenoid_Synthase_Type_I"/>
    <property type="match status" value="1"/>
</dbReference>
<proteinExistence type="inferred from homology"/>
<evidence type="ECO:0000313" key="7">
    <source>
        <dbReference type="EMBL" id="XDS45671.1"/>
    </source>
</evidence>
<evidence type="ECO:0000256" key="2">
    <source>
        <dbReference type="ARBA" id="ARBA00006706"/>
    </source>
</evidence>
<dbReference type="InterPro" id="IPR033749">
    <property type="entry name" value="Polyprenyl_synt_CS"/>
</dbReference>
<evidence type="ECO:0000313" key="9">
    <source>
        <dbReference type="EMBL" id="XDS50764.1"/>
    </source>
</evidence>
<sequence length="318" mass="35066">MKQEVILAGDLQRVKGRLHAEQAALEPYADQYRMLLDNHGKMLRASLVILFARVNDGEAVRLDESTVTAASCIEMLHLATLVHDDVVDGAAIRRNSPTVQTIVGNKAAIYLGDLILSRYIEIMSEIAPDLDFMHEQASILGRILNGELSQESARHRVTTTVEHYIEAIRGKTAALFEHSCVTGLRLSTGNKPDEALLRAAAGFGMHLGIAFQIADDIEDFNLADDTGKPKLEDIGDGIYTLPVLLARDMSPEFSGLLQSNDVSAVLDFLDSNPEAIRRSKQIAREHIAEAERLLHSMDIPDGIEELLESMLERFSRGI</sequence>
<dbReference type="EMBL" id="CP129683">
    <property type="protein sequence ID" value="XDS50764.1"/>
    <property type="molecule type" value="Genomic_DNA"/>
</dbReference>
<dbReference type="InterPro" id="IPR000092">
    <property type="entry name" value="Polyprenyl_synt"/>
</dbReference>
<comment type="cofactor">
    <cofactor evidence="1">
        <name>Mg(2+)</name>
        <dbReference type="ChEBI" id="CHEBI:18420"/>
    </cofactor>
</comment>
<evidence type="ECO:0000256" key="3">
    <source>
        <dbReference type="ARBA" id="ARBA00022679"/>
    </source>
</evidence>
<protein>
    <submittedName>
        <fullName evidence="7">Polyprenyl synthetase family protein</fullName>
    </submittedName>
</protein>
<evidence type="ECO:0000256" key="5">
    <source>
        <dbReference type="ARBA" id="ARBA00022842"/>
    </source>
</evidence>
<dbReference type="AlphaFoldDB" id="A0AB39UA21"/>
<dbReference type="GO" id="GO:0046872">
    <property type="term" value="F:metal ion binding"/>
    <property type="evidence" value="ECO:0007669"/>
    <property type="project" value="UniProtKB-KW"/>
</dbReference>
<dbReference type="EMBL" id="CP129675">
    <property type="protein sequence ID" value="XDS45671.1"/>
    <property type="molecule type" value="Genomic_DNA"/>
</dbReference>
<reference evidence="7" key="1">
    <citation type="submission" date="2023-07" db="EMBL/GenBank/DDBJ databases">
        <title>Bifidobacterium aquikefiriaerophilum sp. nov. and Bifidobacterium eccum sp. nov., isolated from water kefir.</title>
        <authorList>
            <person name="Breselge S."/>
            <person name="Bellassi P."/>
            <person name="Barcenilla C."/>
            <person name="Alvarez-Ordonez A."/>
            <person name="Morelli L."/>
            <person name="Cotter P.D."/>
        </authorList>
    </citation>
    <scope>NUCLEOTIDE SEQUENCE</scope>
    <source>
        <strain evidence="9">WK012_4_13</strain>
        <strain evidence="8">WK013_4_14</strain>
        <strain evidence="7">WK048_4_13</strain>
    </source>
</reference>
<evidence type="ECO:0000256" key="6">
    <source>
        <dbReference type="RuleBase" id="RU004466"/>
    </source>
</evidence>
<evidence type="ECO:0000313" key="8">
    <source>
        <dbReference type="EMBL" id="XDS49548.1"/>
    </source>
</evidence>
<dbReference type="CDD" id="cd00685">
    <property type="entry name" value="Trans_IPPS_HT"/>
    <property type="match status" value="1"/>
</dbReference>
<keyword evidence="3 6" id="KW-0808">Transferase</keyword>